<dbReference type="Proteomes" id="UP001218364">
    <property type="component" value="Unassembled WGS sequence"/>
</dbReference>
<evidence type="ECO:0000313" key="3">
    <source>
        <dbReference type="Proteomes" id="UP001218364"/>
    </source>
</evidence>
<evidence type="ECO:0000256" key="1">
    <source>
        <dbReference type="SAM" id="Phobius"/>
    </source>
</evidence>
<accession>A0ABD4X7H4</accession>
<keyword evidence="1" id="KW-0812">Transmembrane</keyword>
<protein>
    <recommendedName>
        <fullName evidence="4">DUF2842 domain-containing protein</fullName>
    </recommendedName>
</protein>
<dbReference type="EMBL" id="JARCJK010000002">
    <property type="protein sequence ID" value="MDE4165330.1"/>
    <property type="molecule type" value="Genomic_DNA"/>
</dbReference>
<organism evidence="2 3">
    <name type="scientific">Phaeobacter gallaeciensis</name>
    <dbReference type="NCBI Taxonomy" id="60890"/>
    <lineage>
        <taxon>Bacteria</taxon>
        <taxon>Pseudomonadati</taxon>
        <taxon>Pseudomonadota</taxon>
        <taxon>Alphaproteobacteria</taxon>
        <taxon>Rhodobacterales</taxon>
        <taxon>Roseobacteraceae</taxon>
        <taxon>Phaeobacter</taxon>
    </lineage>
</organism>
<evidence type="ECO:0008006" key="4">
    <source>
        <dbReference type="Google" id="ProtNLM"/>
    </source>
</evidence>
<proteinExistence type="predicted"/>
<keyword evidence="1" id="KW-1133">Transmembrane helix</keyword>
<dbReference type="AlphaFoldDB" id="A0ABD4X7H4"/>
<comment type="caution">
    <text evidence="2">The sequence shown here is derived from an EMBL/GenBank/DDBJ whole genome shotgun (WGS) entry which is preliminary data.</text>
</comment>
<feature type="transmembrane region" description="Helical" evidence="1">
    <location>
        <begin position="36"/>
        <end position="59"/>
    </location>
</feature>
<reference evidence="2 3" key="1">
    <citation type="submission" date="2023-02" db="EMBL/GenBank/DDBJ databases">
        <title>Population genomics of bacteria associated with diatom.</title>
        <authorList>
            <person name="Xie J."/>
            <person name="Wang H."/>
        </authorList>
    </citation>
    <scope>NUCLEOTIDE SEQUENCE [LARGE SCALE GENOMIC DNA]</scope>
    <source>
        <strain evidence="2 3">PT47_8</strain>
    </source>
</reference>
<keyword evidence="1" id="KW-0472">Membrane</keyword>
<gene>
    <name evidence="2" type="ORF">PXK24_06470</name>
</gene>
<evidence type="ECO:0000313" key="2">
    <source>
        <dbReference type="EMBL" id="MDE4165330.1"/>
    </source>
</evidence>
<sequence length="68" mass="8385">MIWKPLVPKFFIATIFHLLLAYGVIFDPWDFTSGKLWLMFVLFLFFWPPLFFVEIVFVVRRWEEQRAQ</sequence>
<dbReference type="RefSeq" id="WP_133245354.1">
    <property type="nucleotide sequence ID" value="NZ_CP015124.1"/>
</dbReference>
<name>A0ABD4X7H4_9RHOB</name>